<feature type="transmembrane region" description="Helical" evidence="1">
    <location>
        <begin position="250"/>
        <end position="277"/>
    </location>
</feature>
<dbReference type="Pfam" id="PF12576">
    <property type="entry name" value="DUF3754"/>
    <property type="match status" value="1"/>
</dbReference>
<dbReference type="RefSeq" id="WP_145242383.1">
    <property type="nucleotide sequence ID" value="NZ_CP036273.1"/>
</dbReference>
<dbReference type="EMBL" id="CP036273">
    <property type="protein sequence ID" value="QDU22554.1"/>
    <property type="molecule type" value="Genomic_DNA"/>
</dbReference>
<dbReference type="OrthoDB" id="445083at2"/>
<dbReference type="Proteomes" id="UP000319576">
    <property type="component" value="Chromosome"/>
</dbReference>
<keyword evidence="3" id="KW-1185">Reference proteome</keyword>
<keyword evidence="1" id="KW-0812">Transmembrane</keyword>
<reference evidence="2 3" key="1">
    <citation type="submission" date="2019-02" db="EMBL/GenBank/DDBJ databases">
        <title>Deep-cultivation of Planctomycetes and their phenomic and genomic characterization uncovers novel biology.</title>
        <authorList>
            <person name="Wiegand S."/>
            <person name="Jogler M."/>
            <person name="Boedeker C."/>
            <person name="Pinto D."/>
            <person name="Vollmers J."/>
            <person name="Rivas-Marin E."/>
            <person name="Kohn T."/>
            <person name="Peeters S.H."/>
            <person name="Heuer A."/>
            <person name="Rast P."/>
            <person name="Oberbeckmann S."/>
            <person name="Bunk B."/>
            <person name="Jeske O."/>
            <person name="Meyerdierks A."/>
            <person name="Storesund J.E."/>
            <person name="Kallscheuer N."/>
            <person name="Luecker S."/>
            <person name="Lage O.M."/>
            <person name="Pohl T."/>
            <person name="Merkel B.J."/>
            <person name="Hornburger P."/>
            <person name="Mueller R.-W."/>
            <person name="Bruemmer F."/>
            <person name="Labrenz M."/>
            <person name="Spormann A.M."/>
            <person name="Op den Camp H."/>
            <person name="Overmann J."/>
            <person name="Amann R."/>
            <person name="Jetten M.S.M."/>
            <person name="Mascher T."/>
            <person name="Medema M.H."/>
            <person name="Devos D.P."/>
            <person name="Kaster A.-K."/>
            <person name="Ovreas L."/>
            <person name="Rohde M."/>
            <person name="Galperin M.Y."/>
            <person name="Jogler C."/>
        </authorList>
    </citation>
    <scope>NUCLEOTIDE SEQUENCE [LARGE SCALE GENOMIC DNA]</scope>
    <source>
        <strain evidence="2 3">ETA_A1</strain>
    </source>
</reference>
<evidence type="ECO:0008006" key="4">
    <source>
        <dbReference type="Google" id="ProtNLM"/>
    </source>
</evidence>
<name>A0A517XYG3_9BACT</name>
<keyword evidence="1" id="KW-0472">Membrane</keyword>
<evidence type="ECO:0000313" key="2">
    <source>
        <dbReference type="EMBL" id="QDU22554.1"/>
    </source>
</evidence>
<evidence type="ECO:0000256" key="1">
    <source>
        <dbReference type="SAM" id="Phobius"/>
    </source>
</evidence>
<dbReference type="InterPro" id="IPR022227">
    <property type="entry name" value="DUF3754"/>
</dbReference>
<dbReference type="AlphaFoldDB" id="A0A517XYG3"/>
<keyword evidence="1" id="KW-1133">Transmembrane helix</keyword>
<accession>A0A517XYG3</accession>
<dbReference type="KEGG" id="uli:ETAA1_45370"/>
<organism evidence="2 3">
    <name type="scientific">Urbifossiella limnaea</name>
    <dbReference type="NCBI Taxonomy" id="2528023"/>
    <lineage>
        <taxon>Bacteria</taxon>
        <taxon>Pseudomonadati</taxon>
        <taxon>Planctomycetota</taxon>
        <taxon>Planctomycetia</taxon>
        <taxon>Gemmatales</taxon>
        <taxon>Gemmataceae</taxon>
        <taxon>Urbifossiella</taxon>
    </lineage>
</organism>
<proteinExistence type="predicted"/>
<sequence>MAEYADREHYIPVRVTDLIDYLASDAGPAGGQPLTPDDQTRFRRFARAVTLHIHALYHAELRQLEDSYASFDPDGDPKPLKKLDPGASAAAQKELFGTFTHLMGRANYTHLSRPELEVVMAGASDWGIDMDIPWGAFDQVEVFVRGKGMSKRFKRNWRNRFRLEEVRVPTFNRVAVIFKQRPHKRLGKEADTDSVFLKLFKDIPQMDIEMLLPGGRVKMPWFERVKLGGSLSSTVGYVGWKLSAANLGGLAAALFAGSTAALLALYAPVALVLGYGYKTWYSFQVSKQTYSLQLTQSLYYQNLDNNAGVMYRLLDEAEEQECRETLLSYFYLWRYAADRGWTAAELDDYVELDLERRLNMEVDFEIADALAKLERAGIVSKTGDRYRAVPLEAAQATLDQMWQQYPSRGIPASGGA</sequence>
<dbReference type="PANTHER" id="PTHR33645">
    <property type="entry name" value="AMINOPEPTIDASE (DUF3754)"/>
    <property type="match status" value="1"/>
</dbReference>
<protein>
    <recommendedName>
        <fullName evidence="4">DUF3754 domain-containing protein</fullName>
    </recommendedName>
</protein>
<gene>
    <name evidence="2" type="ORF">ETAA1_45370</name>
</gene>
<evidence type="ECO:0000313" key="3">
    <source>
        <dbReference type="Proteomes" id="UP000319576"/>
    </source>
</evidence>
<dbReference type="PANTHER" id="PTHR33645:SF11">
    <property type="entry name" value="AMINOPEPTIDASE (DUF3754)"/>
    <property type="match status" value="1"/>
</dbReference>